<dbReference type="EMBL" id="JAUJEA010000001">
    <property type="protein sequence ID" value="MDN5200464.1"/>
    <property type="molecule type" value="Genomic_DNA"/>
</dbReference>
<reference evidence="2" key="1">
    <citation type="submission" date="2023-06" db="EMBL/GenBank/DDBJ databases">
        <title>Genomic of Parafulvivirga corallium.</title>
        <authorList>
            <person name="Wang G."/>
        </authorList>
    </citation>
    <scope>NUCLEOTIDE SEQUENCE</scope>
    <source>
        <strain evidence="2">BMA10</strain>
    </source>
</reference>
<dbReference type="GO" id="GO:0004177">
    <property type="term" value="F:aminopeptidase activity"/>
    <property type="evidence" value="ECO:0007669"/>
    <property type="project" value="UniProtKB-KW"/>
</dbReference>
<name>A0ABT8KIF0_9BACT</name>
<dbReference type="EC" id="3.4.11.-" evidence="2"/>
<feature type="domain" description="Peptidase M1 membrane alanine aminopeptidase" evidence="1">
    <location>
        <begin position="289"/>
        <end position="482"/>
    </location>
</feature>
<evidence type="ECO:0000313" key="3">
    <source>
        <dbReference type="Proteomes" id="UP001172082"/>
    </source>
</evidence>
<keyword evidence="3" id="KW-1185">Reference proteome</keyword>
<dbReference type="PANTHER" id="PTHR45726">
    <property type="entry name" value="LEUKOTRIENE A-4 HYDROLASE"/>
    <property type="match status" value="1"/>
</dbReference>
<dbReference type="Pfam" id="PF01433">
    <property type="entry name" value="Peptidase_M1"/>
    <property type="match status" value="1"/>
</dbReference>
<keyword evidence="2" id="KW-0378">Hydrolase</keyword>
<organism evidence="2 3">
    <name type="scientific">Splendidivirga corallicola</name>
    <dbReference type="NCBI Taxonomy" id="3051826"/>
    <lineage>
        <taxon>Bacteria</taxon>
        <taxon>Pseudomonadati</taxon>
        <taxon>Bacteroidota</taxon>
        <taxon>Cytophagia</taxon>
        <taxon>Cytophagales</taxon>
        <taxon>Splendidivirgaceae</taxon>
        <taxon>Splendidivirga</taxon>
    </lineage>
</organism>
<evidence type="ECO:0000313" key="2">
    <source>
        <dbReference type="EMBL" id="MDN5200464.1"/>
    </source>
</evidence>
<gene>
    <name evidence="2" type="ORF">QQ008_03805</name>
</gene>
<comment type="caution">
    <text evidence="2">The sequence shown here is derived from an EMBL/GenBank/DDBJ whole genome shotgun (WGS) entry which is preliminary data.</text>
</comment>
<protein>
    <submittedName>
        <fullName evidence="2">M1 family metallopeptidase</fullName>
        <ecNumber evidence="2">3.4.11.-</ecNumber>
    </submittedName>
</protein>
<sequence length="608" mass="70328">MLLFHGTLFSQSNRWQQAVEYKMDIQMDVKSHQFKGKQNLIYTNNSPDTLNRVFYHLYFNAFQPGSMMDVRSRNIQDPDGRVKDRISKLKENEIGYQKVASLTQNGKAVNFEVSGTILEVTLNEPILPGAKTEFNMEFKAQVPLQIRRSGRDNHEGIAYSMTQWYPKLAEYDHEGWHSNPYIGREFHGVWGDFDVKITIDSKYTIGGTGYLQNPDEIGHGYEDAGTEVKHGKGKLTWHFVAKNVMDFAWGADADYTHTTAQVPNGPKLHFFYQSNNKTEKNWTDLKSYAVKAFEYMNEHFGKYPYEQYSFVQGGDGGMEYPMATLLLGETSFRGLVGTAVHELIHSWYQHLLGTNESLYAWMDEGFTSYATSEVMSVLFNSNQNPHKYSYLGYLSLVKAGLEEPSSLHADHFNTNRAYSISAYSKGAVFLNQLKYIIGKEAFDRGMLRYFNTWKFKHPTPNDFIRIMEKESGLELHWYLNYWIHTTKTIDYAIKSVKDQNDKTQVTLERIGEVIMPIDLLVEYKDGSKKLYYIPLRVMRGEKKNDGYGGEWIVKEDWPWTYPTYTLEIEGTLDDIKKIEIDPKLGMADTNRDNNQLNKNKIKQLQQAD</sequence>
<dbReference type="PANTHER" id="PTHR45726:SF3">
    <property type="entry name" value="LEUKOTRIENE A-4 HYDROLASE"/>
    <property type="match status" value="1"/>
</dbReference>
<dbReference type="InterPro" id="IPR014782">
    <property type="entry name" value="Peptidase_M1_dom"/>
</dbReference>
<accession>A0ABT8KIF0</accession>
<proteinExistence type="predicted"/>
<dbReference type="Proteomes" id="UP001172082">
    <property type="component" value="Unassembled WGS sequence"/>
</dbReference>
<dbReference type="SUPFAM" id="SSF55486">
    <property type="entry name" value="Metalloproteases ('zincins'), catalytic domain"/>
    <property type="match status" value="1"/>
</dbReference>
<evidence type="ECO:0000259" key="1">
    <source>
        <dbReference type="Pfam" id="PF01433"/>
    </source>
</evidence>
<dbReference type="Gene3D" id="1.10.390.10">
    <property type="entry name" value="Neutral Protease Domain 2"/>
    <property type="match status" value="1"/>
</dbReference>
<keyword evidence="2" id="KW-0645">Protease</keyword>
<keyword evidence="2" id="KW-0031">Aminopeptidase</keyword>
<dbReference type="InterPro" id="IPR027268">
    <property type="entry name" value="Peptidase_M4/M1_CTD_sf"/>
</dbReference>
<dbReference type="CDD" id="cd09604">
    <property type="entry name" value="M1_APN_like"/>
    <property type="match status" value="1"/>
</dbReference>
<dbReference type="InterPro" id="IPR034015">
    <property type="entry name" value="M1_LTA4H"/>
</dbReference>